<dbReference type="RefSeq" id="WP_394831048.1">
    <property type="nucleotide sequence ID" value="NZ_CP089929.1"/>
</dbReference>
<keyword evidence="3" id="KW-1185">Reference proteome</keyword>
<gene>
    <name evidence="2" type="ORF">LVJ94_31510</name>
</gene>
<dbReference type="Pfam" id="PF01370">
    <property type="entry name" value="Epimerase"/>
    <property type="match status" value="1"/>
</dbReference>
<dbReference type="InterPro" id="IPR001509">
    <property type="entry name" value="Epimerase_deHydtase"/>
</dbReference>
<dbReference type="EMBL" id="CP089983">
    <property type="protein sequence ID" value="WXB01433.1"/>
    <property type="molecule type" value="Genomic_DNA"/>
</dbReference>
<evidence type="ECO:0000313" key="2">
    <source>
        <dbReference type="EMBL" id="WXB01433.1"/>
    </source>
</evidence>
<dbReference type="InterPro" id="IPR051783">
    <property type="entry name" value="NAD(P)-dependent_oxidoreduct"/>
</dbReference>
<evidence type="ECO:0000313" key="3">
    <source>
        <dbReference type="Proteomes" id="UP001374803"/>
    </source>
</evidence>
<organism evidence="2 3">
    <name type="scientific">Pendulispora rubella</name>
    <dbReference type="NCBI Taxonomy" id="2741070"/>
    <lineage>
        <taxon>Bacteria</taxon>
        <taxon>Pseudomonadati</taxon>
        <taxon>Myxococcota</taxon>
        <taxon>Myxococcia</taxon>
        <taxon>Myxococcales</taxon>
        <taxon>Sorangiineae</taxon>
        <taxon>Pendulisporaceae</taxon>
        <taxon>Pendulispora</taxon>
    </lineage>
</organism>
<feature type="domain" description="NAD-dependent epimerase/dehydratase" evidence="1">
    <location>
        <begin position="3"/>
        <end position="211"/>
    </location>
</feature>
<dbReference type="PANTHER" id="PTHR48079">
    <property type="entry name" value="PROTEIN YEEZ"/>
    <property type="match status" value="1"/>
</dbReference>
<dbReference type="Gene3D" id="3.40.50.720">
    <property type="entry name" value="NAD(P)-binding Rossmann-like Domain"/>
    <property type="match status" value="1"/>
</dbReference>
<dbReference type="InterPro" id="IPR036291">
    <property type="entry name" value="NAD(P)-bd_dom_sf"/>
</dbReference>
<dbReference type="CDD" id="cd05262">
    <property type="entry name" value="SDR_a7"/>
    <property type="match status" value="1"/>
</dbReference>
<evidence type="ECO:0000259" key="1">
    <source>
        <dbReference type="Pfam" id="PF01370"/>
    </source>
</evidence>
<accession>A0ABZ2KRZ7</accession>
<name>A0ABZ2KRZ7_9BACT</name>
<dbReference type="SUPFAM" id="SSF51735">
    <property type="entry name" value="NAD(P)-binding Rossmann-fold domains"/>
    <property type="match status" value="1"/>
</dbReference>
<reference evidence="2" key="1">
    <citation type="submission" date="2021-12" db="EMBL/GenBank/DDBJ databases">
        <title>Discovery of the Pendulisporaceae a myxobacterial family with distinct sporulation behavior and unique specialized metabolism.</title>
        <authorList>
            <person name="Garcia R."/>
            <person name="Popoff A."/>
            <person name="Bader C.D."/>
            <person name="Loehr J."/>
            <person name="Walesch S."/>
            <person name="Walt C."/>
            <person name="Boldt J."/>
            <person name="Bunk B."/>
            <person name="Haeckl F.J.F.P.J."/>
            <person name="Gunesch A.P."/>
            <person name="Birkelbach J."/>
            <person name="Nuebel U."/>
            <person name="Pietschmann T."/>
            <person name="Bach T."/>
            <person name="Mueller R."/>
        </authorList>
    </citation>
    <scope>NUCLEOTIDE SEQUENCE</scope>
    <source>
        <strain evidence="2">MSr11367</strain>
    </source>
</reference>
<dbReference type="Proteomes" id="UP001374803">
    <property type="component" value="Chromosome"/>
</dbReference>
<dbReference type="PANTHER" id="PTHR48079:SF9">
    <property type="entry name" value="PUTATIVE-RELATED"/>
    <property type="match status" value="1"/>
</dbReference>
<proteinExistence type="predicted"/>
<protein>
    <submittedName>
        <fullName evidence="2">SDR family oxidoreductase</fullName>
    </submittedName>
</protein>
<sequence>MRVFVTGASGFIGSAVVPELISAGHHVVGLARSEASAAALRAAGAEVLRGDLEDLDSLRAGAAASDGVIHLAFIHDFSQFEASARTDHRAIEALGGALEGSGKPLVVAGGLLGIAPGRVATERDEHGPDSFVSPRQAGVRAALSFASRGVRSSIVRLAPSVHGPNDRGFLAMLIDIARTKGVAGYVGEGTARWPGVHRLDAGRLFRLGLEKAPAGSFLHGAADEGVRVRAIAEVIGRHLNLPVAPIGPENAGEHFGWFAPLLGMDSPASNALTRELLDWNPTHPGLLEDLDAGHYFEPLAN</sequence>